<comment type="function">
    <text evidence="15">Catalyzes the hydrolysis of N-succinyl-L,L-diaminopimelic acid (SDAP), forming succinate and LL-2,6-diaminopimelate (DAP), an intermediate involved in the bacterial biosynthesis of lysine and meso-diaminopimelic acid, an essential component of bacterial cell walls.</text>
</comment>
<keyword evidence="9 15" id="KW-0862">Zinc</keyword>
<dbReference type="Pfam" id="PF07687">
    <property type="entry name" value="M20_dimer"/>
    <property type="match status" value="1"/>
</dbReference>
<comment type="caution">
    <text evidence="17">The sequence shown here is derived from an EMBL/GenBank/DDBJ whole genome shotgun (WGS) entry which is preliminary data.</text>
</comment>
<name>A0A7W5ERK4_9GAMM</name>
<dbReference type="EC" id="3.5.1.18" evidence="4 15"/>
<dbReference type="GO" id="GO:0008777">
    <property type="term" value="F:acetylornithine deacetylase activity"/>
    <property type="evidence" value="ECO:0007669"/>
    <property type="project" value="TreeGrafter"/>
</dbReference>
<dbReference type="UniPathway" id="UPA00034">
    <property type="reaction ID" value="UER00021"/>
</dbReference>
<comment type="catalytic activity">
    <reaction evidence="14 15">
        <text>N-succinyl-(2S,6S)-2,6-diaminopimelate + H2O = (2S,6S)-2,6-diaminopimelate + succinate</text>
        <dbReference type="Rhea" id="RHEA:22608"/>
        <dbReference type="ChEBI" id="CHEBI:15377"/>
        <dbReference type="ChEBI" id="CHEBI:30031"/>
        <dbReference type="ChEBI" id="CHEBI:57609"/>
        <dbReference type="ChEBI" id="CHEBI:58087"/>
        <dbReference type="EC" id="3.5.1.18"/>
    </reaction>
</comment>
<feature type="binding site" evidence="15">
    <location>
        <position position="144"/>
    </location>
    <ligand>
        <name>Zn(2+)</name>
        <dbReference type="ChEBI" id="CHEBI:29105"/>
        <label>2</label>
    </ligand>
</feature>
<dbReference type="FunFam" id="3.40.630.10:FF:000005">
    <property type="entry name" value="Succinyl-diaminopimelate desuccinylase"/>
    <property type="match status" value="1"/>
</dbReference>
<dbReference type="PANTHER" id="PTHR43808">
    <property type="entry name" value="ACETYLORNITHINE DEACETYLASE"/>
    <property type="match status" value="1"/>
</dbReference>
<evidence type="ECO:0000256" key="15">
    <source>
        <dbReference type="HAMAP-Rule" id="MF_01690"/>
    </source>
</evidence>
<evidence type="ECO:0000256" key="6">
    <source>
        <dbReference type="ARBA" id="ARBA00022605"/>
    </source>
</evidence>
<keyword evidence="10 15" id="KW-0220">Diaminopimelate biosynthesis</keyword>
<dbReference type="AlphaFoldDB" id="A0A7W5ERK4"/>
<evidence type="ECO:0000256" key="11">
    <source>
        <dbReference type="ARBA" id="ARBA00023154"/>
    </source>
</evidence>
<dbReference type="InterPro" id="IPR011650">
    <property type="entry name" value="Peptidase_M20_dimer"/>
</dbReference>
<dbReference type="GO" id="GO:0009014">
    <property type="term" value="F:succinyl-diaminopimelate desuccinylase activity"/>
    <property type="evidence" value="ECO:0007669"/>
    <property type="project" value="UniProtKB-UniRule"/>
</dbReference>
<dbReference type="EMBL" id="JACHXR010000002">
    <property type="protein sequence ID" value="MBB3230001.1"/>
    <property type="molecule type" value="Genomic_DNA"/>
</dbReference>
<evidence type="ECO:0000256" key="2">
    <source>
        <dbReference type="ARBA" id="ARBA00006746"/>
    </source>
</evidence>
<feature type="active site" description="Proton acceptor" evidence="15">
    <location>
        <position position="143"/>
    </location>
</feature>
<dbReference type="PROSITE" id="PS00758">
    <property type="entry name" value="ARGE_DAPE_CPG2_1"/>
    <property type="match status" value="1"/>
</dbReference>
<dbReference type="InterPro" id="IPR036264">
    <property type="entry name" value="Bact_exopeptidase_dim_dom"/>
</dbReference>
<evidence type="ECO:0000256" key="4">
    <source>
        <dbReference type="ARBA" id="ARBA00011921"/>
    </source>
</evidence>
<evidence type="ECO:0000313" key="18">
    <source>
        <dbReference type="Proteomes" id="UP000518892"/>
    </source>
</evidence>
<dbReference type="NCBIfam" id="NF009557">
    <property type="entry name" value="PRK13009.1"/>
    <property type="match status" value="1"/>
</dbReference>
<evidence type="ECO:0000256" key="13">
    <source>
        <dbReference type="ARBA" id="ARBA00031891"/>
    </source>
</evidence>
<dbReference type="GO" id="GO:0009089">
    <property type="term" value="P:lysine biosynthetic process via diaminopimelate"/>
    <property type="evidence" value="ECO:0007669"/>
    <property type="project" value="UniProtKB-UniRule"/>
</dbReference>
<feature type="binding site" evidence="15">
    <location>
        <position position="172"/>
    </location>
    <ligand>
        <name>Zn(2+)</name>
        <dbReference type="ChEBI" id="CHEBI:29105"/>
        <label>1</label>
    </ligand>
</feature>
<keyword evidence="7 15" id="KW-0479">Metal-binding</keyword>
<organism evidence="17 18">
    <name type="scientific">Halomonas stenophila</name>
    <dbReference type="NCBI Taxonomy" id="795312"/>
    <lineage>
        <taxon>Bacteria</taxon>
        <taxon>Pseudomonadati</taxon>
        <taxon>Pseudomonadota</taxon>
        <taxon>Gammaproteobacteria</taxon>
        <taxon>Oceanospirillales</taxon>
        <taxon>Halomonadaceae</taxon>
        <taxon>Halomonas</taxon>
    </lineage>
</organism>
<sequence length="391" mass="42207">MTSPETATALSPTLELAMELMRRPSVTPDDLGCQALMIERLERLGFQVERLPFGDVENFWAVHGHHGPVLAFAGHTDVVPSGPDVHWEYPPFEPRIDAAGMLCGRGAADMKGSLAAMLTAVERFVAAHPDHPGRIAFLITSDEEGPAVDGTRAVVEHLREAHDRLDYCIVGEPSSTEALGDVIKNGRRGSLGGVLHVKGIQGHVAYPHLARNPIHQVAPALDALVREHWDGGNTFFPATSFQISNLRSGTGATNVIPGDVEVVFNFRYSTELSHETLRSRTEAILAAHDLDFHIDWTLNGEPFLTAEGELVDAALGGVEDVLGRRPALSTAGGTSDGRFIATLGTQVVELGPVNATIHKINERVRATDLDDLSRVYEAILARLFAADSPRP</sequence>
<dbReference type="InterPro" id="IPR001261">
    <property type="entry name" value="ArgE/DapE_CS"/>
</dbReference>
<dbReference type="PANTHER" id="PTHR43808:SF31">
    <property type="entry name" value="N-ACETYL-L-CITRULLINE DEACETYLASE"/>
    <property type="match status" value="1"/>
</dbReference>
<comment type="pathway">
    <text evidence="1 15">Amino-acid biosynthesis; L-lysine biosynthesis via DAP pathway; LL-2,6-diaminopimelate from (S)-tetrahydrodipicolinate (succinylase route): step 3/3.</text>
</comment>
<dbReference type="NCBIfam" id="TIGR01246">
    <property type="entry name" value="dapE_proteo"/>
    <property type="match status" value="1"/>
</dbReference>
<dbReference type="InterPro" id="IPR050072">
    <property type="entry name" value="Peptidase_M20A"/>
</dbReference>
<dbReference type="GO" id="GO:0008270">
    <property type="term" value="F:zinc ion binding"/>
    <property type="evidence" value="ECO:0007669"/>
    <property type="project" value="UniProtKB-UniRule"/>
</dbReference>
<dbReference type="GO" id="GO:0006526">
    <property type="term" value="P:L-arginine biosynthetic process"/>
    <property type="evidence" value="ECO:0007669"/>
    <property type="project" value="TreeGrafter"/>
</dbReference>
<feature type="binding site" evidence="15">
    <location>
        <position position="109"/>
    </location>
    <ligand>
        <name>Zn(2+)</name>
        <dbReference type="ChEBI" id="CHEBI:29105"/>
        <label>1</label>
    </ligand>
</feature>
<evidence type="ECO:0000256" key="12">
    <source>
        <dbReference type="ARBA" id="ARBA00023285"/>
    </source>
</evidence>
<evidence type="ECO:0000256" key="3">
    <source>
        <dbReference type="ARBA" id="ARBA00011738"/>
    </source>
</evidence>
<dbReference type="GO" id="GO:0050897">
    <property type="term" value="F:cobalt ion binding"/>
    <property type="evidence" value="ECO:0007669"/>
    <property type="project" value="UniProtKB-UniRule"/>
</dbReference>
<dbReference type="PROSITE" id="PS00759">
    <property type="entry name" value="ARGE_DAPE_CPG2_2"/>
    <property type="match status" value="1"/>
</dbReference>
<comment type="similarity">
    <text evidence="2 15">Belongs to the peptidase M20A family. DapE subfamily.</text>
</comment>
<evidence type="ECO:0000313" key="17">
    <source>
        <dbReference type="EMBL" id="MBB3230001.1"/>
    </source>
</evidence>
<evidence type="ECO:0000256" key="8">
    <source>
        <dbReference type="ARBA" id="ARBA00022801"/>
    </source>
</evidence>
<keyword evidence="18" id="KW-1185">Reference proteome</keyword>
<feature type="binding site" evidence="15">
    <location>
        <position position="109"/>
    </location>
    <ligand>
        <name>Zn(2+)</name>
        <dbReference type="ChEBI" id="CHEBI:29105"/>
        <label>2</label>
    </ligand>
</feature>
<dbReference type="RefSeq" id="WP_183382514.1">
    <property type="nucleotide sequence ID" value="NZ_JACHXR010000002.1"/>
</dbReference>
<dbReference type="GO" id="GO:0019877">
    <property type="term" value="P:diaminopimelate biosynthetic process"/>
    <property type="evidence" value="ECO:0007669"/>
    <property type="project" value="UniProtKB-UniRule"/>
</dbReference>
<keyword evidence="8 15" id="KW-0378">Hydrolase</keyword>
<dbReference type="SUPFAM" id="SSF55031">
    <property type="entry name" value="Bacterial exopeptidase dimerisation domain"/>
    <property type="match status" value="1"/>
</dbReference>
<keyword evidence="12 15" id="KW-0170">Cobalt</keyword>
<evidence type="ECO:0000256" key="14">
    <source>
        <dbReference type="ARBA" id="ARBA00051301"/>
    </source>
</evidence>
<evidence type="ECO:0000256" key="9">
    <source>
        <dbReference type="ARBA" id="ARBA00022833"/>
    </source>
</evidence>
<keyword evidence="6 15" id="KW-0028">Amino-acid biosynthesis</keyword>
<feature type="domain" description="Peptidase M20 dimerisation" evidence="16">
    <location>
        <begin position="185"/>
        <end position="290"/>
    </location>
</feature>
<dbReference type="InterPro" id="IPR002933">
    <property type="entry name" value="Peptidase_M20"/>
</dbReference>
<proteinExistence type="inferred from homology"/>
<evidence type="ECO:0000256" key="1">
    <source>
        <dbReference type="ARBA" id="ARBA00005130"/>
    </source>
</evidence>
<comment type="subunit">
    <text evidence="3 15">Homodimer.</text>
</comment>
<accession>A0A7W5ERK4</accession>
<evidence type="ECO:0000259" key="16">
    <source>
        <dbReference type="Pfam" id="PF07687"/>
    </source>
</evidence>
<protein>
    <recommendedName>
        <fullName evidence="5 15">Succinyl-diaminopimelate desuccinylase</fullName>
        <shortName evidence="15">SDAP desuccinylase</shortName>
        <ecNumber evidence="4 15">3.5.1.18</ecNumber>
    </recommendedName>
    <alternativeName>
        <fullName evidence="13 15">N-succinyl-LL-2,6-diaminoheptanedioate amidohydrolase</fullName>
    </alternativeName>
</protein>
<comment type="cofactor">
    <cofactor evidence="15">
        <name>Zn(2+)</name>
        <dbReference type="ChEBI" id="CHEBI:29105"/>
    </cofactor>
    <cofactor evidence="15">
        <name>Co(2+)</name>
        <dbReference type="ChEBI" id="CHEBI:48828"/>
    </cofactor>
    <text evidence="15">Binds 2 Zn(2+) or Co(2+) ions per subunit.</text>
</comment>
<evidence type="ECO:0000256" key="7">
    <source>
        <dbReference type="ARBA" id="ARBA00022723"/>
    </source>
</evidence>
<feature type="binding site" evidence="15">
    <location>
        <position position="358"/>
    </location>
    <ligand>
        <name>Zn(2+)</name>
        <dbReference type="ChEBI" id="CHEBI:29105"/>
        <label>2</label>
    </ligand>
</feature>
<keyword evidence="11 15" id="KW-0457">Lysine biosynthesis</keyword>
<gene>
    <name evidence="15" type="primary">dapE</name>
    <name evidence="17" type="ORF">FHR97_000835</name>
</gene>
<reference evidence="17 18" key="1">
    <citation type="submission" date="2020-08" db="EMBL/GenBank/DDBJ databases">
        <title>Genomic Encyclopedia of Type Strains, Phase III (KMG-III): the genomes of soil and plant-associated and newly described type strains.</title>
        <authorList>
            <person name="Whitman W."/>
        </authorList>
    </citation>
    <scope>NUCLEOTIDE SEQUENCE [LARGE SCALE GENOMIC DNA]</scope>
    <source>
        <strain evidence="17 18">CECT 7744</strain>
    </source>
</reference>
<evidence type="ECO:0000256" key="10">
    <source>
        <dbReference type="ARBA" id="ARBA00022915"/>
    </source>
</evidence>
<feature type="active site" evidence="15">
    <location>
        <position position="77"/>
    </location>
</feature>
<dbReference type="CDD" id="cd03891">
    <property type="entry name" value="M20_DapE_proteobac"/>
    <property type="match status" value="1"/>
</dbReference>
<dbReference type="Pfam" id="PF01546">
    <property type="entry name" value="Peptidase_M20"/>
    <property type="match status" value="1"/>
</dbReference>
<dbReference type="Gene3D" id="3.40.630.10">
    <property type="entry name" value="Zn peptidases"/>
    <property type="match status" value="2"/>
</dbReference>
<dbReference type="InterPro" id="IPR005941">
    <property type="entry name" value="DapE_proteobac"/>
</dbReference>
<evidence type="ECO:0000256" key="5">
    <source>
        <dbReference type="ARBA" id="ARBA00022391"/>
    </source>
</evidence>
<feature type="binding site" evidence="15">
    <location>
        <position position="75"/>
    </location>
    <ligand>
        <name>Zn(2+)</name>
        <dbReference type="ChEBI" id="CHEBI:29105"/>
        <label>1</label>
    </ligand>
</feature>
<dbReference type="HAMAP" id="MF_01690">
    <property type="entry name" value="DapE"/>
    <property type="match status" value="1"/>
</dbReference>
<dbReference type="SUPFAM" id="SSF53187">
    <property type="entry name" value="Zn-dependent exopeptidases"/>
    <property type="match status" value="1"/>
</dbReference>
<dbReference type="Proteomes" id="UP000518892">
    <property type="component" value="Unassembled WGS sequence"/>
</dbReference>